<organism evidence="1 2">
    <name type="scientific">Campylobacter pinnipediorum subsp. caledonicus</name>
    <dbReference type="NCBI Taxonomy" id="1874362"/>
    <lineage>
        <taxon>Bacteria</taxon>
        <taxon>Pseudomonadati</taxon>
        <taxon>Campylobacterota</taxon>
        <taxon>Epsilonproteobacteria</taxon>
        <taxon>Campylobacterales</taxon>
        <taxon>Campylobacteraceae</taxon>
        <taxon>Campylobacter</taxon>
    </lineage>
</organism>
<name>A0A1S6U9L1_9BACT</name>
<dbReference type="EMBL" id="CP017258">
    <property type="protein sequence ID" value="AQW88399.1"/>
    <property type="molecule type" value="Genomic_DNA"/>
</dbReference>
<dbReference type="RefSeq" id="WP_078423898.1">
    <property type="nucleotide sequence ID" value="NZ_CP017018.1"/>
</dbReference>
<dbReference type="GeneID" id="56567206"/>
<dbReference type="Proteomes" id="UP000190868">
    <property type="component" value="Chromosome"/>
</dbReference>
<dbReference type="KEGG" id="cpin:CPIN18020_1565"/>
<keyword evidence="2" id="KW-1185">Reference proteome</keyword>
<accession>A0A1S6U9L1</accession>
<proteinExistence type="predicted"/>
<protein>
    <submittedName>
        <fullName evidence="1">Uncharacterized protein</fullName>
    </submittedName>
</protein>
<gene>
    <name evidence="1" type="ORF">CPIN18021_1619</name>
</gene>
<reference evidence="2" key="1">
    <citation type="submission" date="2016-09" db="EMBL/GenBank/DDBJ databases">
        <title>Comparative genomics of the Campylobacter concisus group.</title>
        <authorList>
            <person name="Miller W.G."/>
            <person name="Yee E."/>
            <person name="Chapman M.H."/>
            <person name="Huynh S."/>
            <person name="Bono J.L."/>
            <person name="On S.L.W."/>
            <person name="StLeger J."/>
            <person name="Foster G."/>
            <person name="Parker C.T."/>
        </authorList>
    </citation>
    <scope>NUCLEOTIDE SEQUENCE [LARGE SCALE GENOMIC DNA]</scope>
    <source>
        <strain evidence="2">RM18021</strain>
    </source>
</reference>
<evidence type="ECO:0000313" key="2">
    <source>
        <dbReference type="Proteomes" id="UP000190868"/>
    </source>
</evidence>
<evidence type="ECO:0000313" key="1">
    <source>
        <dbReference type="EMBL" id="AQW88399.1"/>
    </source>
</evidence>
<dbReference type="AlphaFoldDB" id="A0A1S6U9L1"/>
<sequence length="244" mass="28691">MKFGYLSDIGEITPDIFSNLDSVSRLKTFIKLYNSCVEQELKLPLHYSKYKNIKNAFKHRIQDLLEFDSNLKKTKVKTFCAVSNLIIFYYKNKQFDNIKYITKQPKNKAAKMIKMLYINSHFELCFDANFMFSQFVYDRIAYKNFDKDVSFQNDSICICKDSKKLLCVLTSFKNFSLDDTSSLSSEISSAVKAIKEYGFDRVYVVMPRNDNFRKHIEVRHCECDFNQIKLVPYAIDNKKTKKGI</sequence>